<feature type="compositionally biased region" description="Polar residues" evidence="1">
    <location>
        <begin position="367"/>
        <end position="387"/>
    </location>
</feature>
<feature type="compositionally biased region" description="Basic and acidic residues" evidence="1">
    <location>
        <begin position="108"/>
        <end position="122"/>
    </location>
</feature>
<dbReference type="Pfam" id="PF00226">
    <property type="entry name" value="DnaJ"/>
    <property type="match status" value="1"/>
</dbReference>
<gene>
    <name evidence="3" type="ORF">P174DRAFT_370904</name>
</gene>
<dbReference type="OrthoDB" id="10250354at2759"/>
<feature type="region of interest" description="Disordered" evidence="1">
    <location>
        <begin position="86"/>
        <end position="550"/>
    </location>
</feature>
<feature type="compositionally biased region" description="Low complexity" evidence="1">
    <location>
        <begin position="94"/>
        <end position="107"/>
    </location>
</feature>
<comment type="caution">
    <text evidence="3">The sequence shown here is derived from an EMBL/GenBank/DDBJ whole genome shotgun (WGS) entry which is preliminary data.</text>
</comment>
<dbReference type="GO" id="GO:0005737">
    <property type="term" value="C:cytoplasm"/>
    <property type="evidence" value="ECO:0007669"/>
    <property type="project" value="TreeGrafter"/>
</dbReference>
<evidence type="ECO:0000313" key="3">
    <source>
        <dbReference type="EMBL" id="PKX94672.1"/>
    </source>
</evidence>
<dbReference type="GO" id="GO:0042026">
    <property type="term" value="P:protein refolding"/>
    <property type="evidence" value="ECO:0007669"/>
    <property type="project" value="TreeGrafter"/>
</dbReference>
<dbReference type="PANTHER" id="PTHR43096:SF10">
    <property type="entry name" value="CHAPERONE PROTEIN DNAJ A6, CHLOROPLASTIC"/>
    <property type="match status" value="1"/>
</dbReference>
<evidence type="ECO:0000256" key="1">
    <source>
        <dbReference type="SAM" id="MobiDB-lite"/>
    </source>
</evidence>
<feature type="compositionally biased region" description="Basic and acidic residues" evidence="1">
    <location>
        <begin position="347"/>
        <end position="362"/>
    </location>
</feature>
<evidence type="ECO:0000313" key="4">
    <source>
        <dbReference type="Proteomes" id="UP000234474"/>
    </source>
</evidence>
<feature type="compositionally biased region" description="Basic and acidic residues" evidence="1">
    <location>
        <begin position="197"/>
        <end position="208"/>
    </location>
</feature>
<dbReference type="STRING" id="1392255.A0A2I1CAM4"/>
<dbReference type="VEuPathDB" id="FungiDB:P174DRAFT_370904"/>
<dbReference type="SUPFAM" id="SSF46565">
    <property type="entry name" value="Chaperone J-domain"/>
    <property type="match status" value="1"/>
</dbReference>
<feature type="compositionally biased region" description="Basic and acidic residues" evidence="1">
    <location>
        <begin position="569"/>
        <end position="578"/>
    </location>
</feature>
<dbReference type="GeneID" id="36529677"/>
<feature type="domain" description="J" evidence="2">
    <location>
        <begin position="8"/>
        <end position="76"/>
    </location>
</feature>
<sequence length="590" mass="67880">MLSTPDIDPYAVLGVQKDATLAEIKSAHRKLVLKCHPDKVKDESQRSKAQEEFQQVQQAYELLSDETKRIKYDQKVRLAELRREMMAREGSSGGSYPYSSPRGSGTSREYRDGRYYEERKPADAAFFEDDYRYTEEPRPMSRKYDEFERRRPRTKPTEEKKKSKAVPLDHLRTAKDTARESVKSTHTSRAKYRTKERRREAYEKHERAGPYYDSEDDSDASTSSASSIYVKVKRPSESKRSRDSTSRKTKSTDSSRRAERARYDDDDDYSDEWDSKHEKLHITAQDYILRSKTVPMESDRRRRPSRSPVRHHGYESADPEPSTSRRPGRSSRSSREDVRPSTSRNGSYEHLESQSRSYETKRPSMPTAATSPSIKVSSSTVRPSLQTSRSASSAQPQSRSRREPPNRVEQVLLNMVRPSIKPRGVERYDSGYSSPGTPEMASGDSPTKTSTRYKIKEQDTAVVEPVMPPPPTSSSRHTRAYSPPRAERPSTSTRSAPKPVRSSTTYAYPSEPSSRHESSRHESTRPSASRQSSSRLFGEVEYSAHPKEKDIKYVREIRPEHVVYTRDAYPRPHYDEYRQPPAPRRQSTYA</sequence>
<dbReference type="InterPro" id="IPR036869">
    <property type="entry name" value="J_dom_sf"/>
</dbReference>
<dbReference type="AlphaFoldDB" id="A0A2I1CAM4"/>
<dbReference type="SMART" id="SM00271">
    <property type="entry name" value="DnaJ"/>
    <property type="match status" value="1"/>
</dbReference>
<reference evidence="4" key="1">
    <citation type="journal article" date="2018" name="Proc. Natl. Acad. Sci. U.S.A.">
        <title>Linking secondary metabolites to gene clusters through genome sequencing of six diverse Aspergillus species.</title>
        <authorList>
            <person name="Kaerboelling I."/>
            <person name="Vesth T.C."/>
            <person name="Frisvad J.C."/>
            <person name="Nybo J.L."/>
            <person name="Theobald S."/>
            <person name="Kuo A."/>
            <person name="Bowyer P."/>
            <person name="Matsuda Y."/>
            <person name="Mondo S."/>
            <person name="Lyhne E.K."/>
            <person name="Kogle M.E."/>
            <person name="Clum A."/>
            <person name="Lipzen A."/>
            <person name="Salamov A."/>
            <person name="Ngan C.Y."/>
            <person name="Daum C."/>
            <person name="Chiniquy J."/>
            <person name="Barry K."/>
            <person name="LaButti K."/>
            <person name="Haridas S."/>
            <person name="Simmons B.A."/>
            <person name="Magnuson J.K."/>
            <person name="Mortensen U.H."/>
            <person name="Larsen T.O."/>
            <person name="Grigoriev I.V."/>
            <person name="Baker S.E."/>
            <person name="Andersen M.R."/>
        </authorList>
    </citation>
    <scope>NUCLEOTIDE SEQUENCE [LARGE SCALE GENOMIC DNA]</scope>
    <source>
        <strain evidence="4">IBT 16806</strain>
    </source>
</reference>
<feature type="compositionally biased region" description="Low complexity" evidence="1">
    <location>
        <begin position="388"/>
        <end position="398"/>
    </location>
</feature>
<feature type="compositionally biased region" description="Basic and acidic residues" evidence="1">
    <location>
        <begin position="513"/>
        <end position="524"/>
    </location>
</feature>
<feature type="compositionally biased region" description="Basic and acidic residues" evidence="1">
    <location>
        <begin position="234"/>
        <end position="263"/>
    </location>
</feature>
<feature type="compositionally biased region" description="Basic residues" evidence="1">
    <location>
        <begin position="186"/>
        <end position="196"/>
    </location>
</feature>
<accession>A0A2I1CAM4</accession>
<protein>
    <submittedName>
        <fullName evidence="3">DnaJ domain protein</fullName>
    </submittedName>
</protein>
<organism evidence="3 4">
    <name type="scientific">Aspergillus novofumigatus (strain IBT 16806)</name>
    <dbReference type="NCBI Taxonomy" id="1392255"/>
    <lineage>
        <taxon>Eukaryota</taxon>
        <taxon>Fungi</taxon>
        <taxon>Dikarya</taxon>
        <taxon>Ascomycota</taxon>
        <taxon>Pezizomycotina</taxon>
        <taxon>Eurotiomycetes</taxon>
        <taxon>Eurotiomycetidae</taxon>
        <taxon>Eurotiales</taxon>
        <taxon>Aspergillaceae</taxon>
        <taxon>Aspergillus</taxon>
        <taxon>Aspergillus subgen. Fumigati</taxon>
    </lineage>
</organism>
<dbReference type="EMBL" id="MSZS01000004">
    <property type="protein sequence ID" value="PKX94672.1"/>
    <property type="molecule type" value="Genomic_DNA"/>
</dbReference>
<keyword evidence="4" id="KW-1185">Reference proteome</keyword>
<feature type="compositionally biased region" description="Low complexity" evidence="1">
    <location>
        <begin position="525"/>
        <end position="535"/>
    </location>
</feature>
<dbReference type="PRINTS" id="PR00625">
    <property type="entry name" value="JDOMAIN"/>
</dbReference>
<dbReference type="GO" id="GO:0051082">
    <property type="term" value="F:unfolded protein binding"/>
    <property type="evidence" value="ECO:0007669"/>
    <property type="project" value="TreeGrafter"/>
</dbReference>
<dbReference type="PROSITE" id="PS50076">
    <property type="entry name" value="DNAJ_2"/>
    <property type="match status" value="1"/>
</dbReference>
<name>A0A2I1CAM4_ASPN1</name>
<dbReference type="FunFam" id="1.10.287.110:FF:000073">
    <property type="entry name" value="DnaJ domain protein"/>
    <property type="match status" value="1"/>
</dbReference>
<dbReference type="Proteomes" id="UP000234474">
    <property type="component" value="Unassembled WGS sequence"/>
</dbReference>
<dbReference type="CDD" id="cd06257">
    <property type="entry name" value="DnaJ"/>
    <property type="match status" value="1"/>
</dbReference>
<dbReference type="RefSeq" id="XP_024683267.1">
    <property type="nucleotide sequence ID" value="XM_024822351.1"/>
</dbReference>
<dbReference type="PANTHER" id="PTHR43096">
    <property type="entry name" value="DNAJ HOMOLOG 1, MITOCHONDRIAL-RELATED"/>
    <property type="match status" value="1"/>
</dbReference>
<feature type="compositionally biased region" description="Basic and acidic residues" evidence="1">
    <location>
        <begin position="129"/>
        <end position="183"/>
    </location>
</feature>
<feature type="compositionally biased region" description="Basic residues" evidence="1">
    <location>
        <begin position="301"/>
        <end position="311"/>
    </location>
</feature>
<dbReference type="InterPro" id="IPR001623">
    <property type="entry name" value="DnaJ_domain"/>
</dbReference>
<evidence type="ECO:0000259" key="2">
    <source>
        <dbReference type="PROSITE" id="PS50076"/>
    </source>
</evidence>
<feature type="compositionally biased region" description="Polar residues" evidence="1">
    <location>
        <begin position="489"/>
        <end position="507"/>
    </location>
</feature>
<proteinExistence type="predicted"/>
<dbReference type="OMA" id="PPDIDPY"/>
<dbReference type="Gene3D" id="1.10.287.110">
    <property type="entry name" value="DnaJ domain"/>
    <property type="match status" value="1"/>
</dbReference>
<dbReference type="PROSITE" id="PS00636">
    <property type="entry name" value="DNAJ_1"/>
    <property type="match status" value="1"/>
</dbReference>
<dbReference type="InterPro" id="IPR018253">
    <property type="entry name" value="DnaJ_domain_CS"/>
</dbReference>
<feature type="region of interest" description="Disordered" evidence="1">
    <location>
        <begin position="569"/>
        <end position="590"/>
    </location>
</feature>